<dbReference type="Proteomes" id="UP001365542">
    <property type="component" value="Unassembled WGS sequence"/>
</dbReference>
<evidence type="ECO:0000313" key="2">
    <source>
        <dbReference type="EMBL" id="KAK6524049.1"/>
    </source>
</evidence>
<sequence length="337" mass="38066">MSGLGAYDLIIGPQGLIPLFRKAEIMVKTYRDGKQTNLMNQALGFTLSQPQQHSPPHFQQYQQHLYSQLHNYRDPSLSPAAPIQGFQTQQTQRQGLIDIEDPTLELWNALKRGEVAIAEQFQNLFNGYGLRFAVGDDTFRQTIDNVKLLLQGGVISSLELTALGREIDNPTQLSAIATKCFDDTVMALEELSQRVQNTAPIINPESISNNNNNLTWVVPNHNLSGRDGVPVKIQEQGYAELERKYTELEGRYEDLRRKYRDVRFRYILLQDVHPKHFMRCSKCHGAVILPEPAGKIILGGHNYSCLWCKDSNSFSRHAGSAAFQELRNEMAALEAVP</sequence>
<accession>A0AAV9WRP9</accession>
<protein>
    <submittedName>
        <fullName evidence="2">Uncharacterized protein</fullName>
    </submittedName>
</protein>
<dbReference type="AlphaFoldDB" id="A0AAV9WRP9"/>
<keyword evidence="3" id="KW-1185">Reference proteome</keyword>
<proteinExistence type="predicted"/>
<organism evidence="2 3">
    <name type="scientific">Orbilia ellipsospora</name>
    <dbReference type="NCBI Taxonomy" id="2528407"/>
    <lineage>
        <taxon>Eukaryota</taxon>
        <taxon>Fungi</taxon>
        <taxon>Dikarya</taxon>
        <taxon>Ascomycota</taxon>
        <taxon>Pezizomycotina</taxon>
        <taxon>Orbiliomycetes</taxon>
        <taxon>Orbiliales</taxon>
        <taxon>Orbiliaceae</taxon>
        <taxon>Orbilia</taxon>
    </lineage>
</organism>
<evidence type="ECO:0000313" key="3">
    <source>
        <dbReference type="Proteomes" id="UP001365542"/>
    </source>
</evidence>
<keyword evidence="1" id="KW-0175">Coiled coil</keyword>
<comment type="caution">
    <text evidence="2">The sequence shown here is derived from an EMBL/GenBank/DDBJ whole genome shotgun (WGS) entry which is preliminary data.</text>
</comment>
<name>A0AAV9WRP9_9PEZI</name>
<gene>
    <name evidence="2" type="ORF">TWF694_005714</name>
</gene>
<dbReference type="EMBL" id="JAVHJO010000018">
    <property type="protein sequence ID" value="KAK6524049.1"/>
    <property type="molecule type" value="Genomic_DNA"/>
</dbReference>
<evidence type="ECO:0000256" key="1">
    <source>
        <dbReference type="SAM" id="Coils"/>
    </source>
</evidence>
<reference evidence="2 3" key="1">
    <citation type="submission" date="2019-10" db="EMBL/GenBank/DDBJ databases">
        <authorList>
            <person name="Palmer J.M."/>
        </authorList>
    </citation>
    <scope>NUCLEOTIDE SEQUENCE [LARGE SCALE GENOMIC DNA]</scope>
    <source>
        <strain evidence="2 3">TWF694</strain>
    </source>
</reference>
<feature type="coiled-coil region" evidence="1">
    <location>
        <begin position="231"/>
        <end position="265"/>
    </location>
</feature>